<dbReference type="SMART" id="SM01208">
    <property type="entry name" value="G5"/>
    <property type="match status" value="1"/>
</dbReference>
<evidence type="ECO:0000313" key="4">
    <source>
        <dbReference type="EMBL" id="MFD2213789.1"/>
    </source>
</evidence>
<dbReference type="Pfam" id="PF04294">
    <property type="entry name" value="VanW"/>
    <property type="match status" value="1"/>
</dbReference>
<feature type="compositionally biased region" description="Acidic residues" evidence="2">
    <location>
        <begin position="406"/>
        <end position="418"/>
    </location>
</feature>
<dbReference type="Gene3D" id="2.20.230.10">
    <property type="entry name" value="Resuscitation-promoting factor rpfb"/>
    <property type="match status" value="1"/>
</dbReference>
<keyword evidence="1" id="KW-0732">Signal</keyword>
<dbReference type="Pfam" id="PF07501">
    <property type="entry name" value="G5"/>
    <property type="match status" value="1"/>
</dbReference>
<dbReference type="RefSeq" id="WP_247344816.1">
    <property type="nucleotide sequence ID" value="NZ_CP095550.1"/>
</dbReference>
<accession>A0ABW5BW40</accession>
<organism evidence="4 5">
    <name type="scientific">Metabacillus endolithicus</name>
    <dbReference type="NCBI Taxonomy" id="1535204"/>
    <lineage>
        <taxon>Bacteria</taxon>
        <taxon>Bacillati</taxon>
        <taxon>Bacillota</taxon>
        <taxon>Bacilli</taxon>
        <taxon>Bacillales</taxon>
        <taxon>Bacillaceae</taxon>
        <taxon>Metabacillus</taxon>
    </lineage>
</organism>
<sequence>MNLNRGLKIYLVLLISTVYLISFSQMGVKAYDAFLSKGTFEPGTLIGSVNIENMTKEQAVDELNQQVSTWFQGEYLQLSINEENTVIDQDFFNLDFPATVDSITSGESNNLIVSVNQNVYEEQLKTLLNERYETIDHEQLQAVILDAVRKMQTENQFFSIDAYVKSDLNTVAAENFISTSFDYAMVQKVVDSIGTIIVPAQSQVSLLELTKKSENLPQEGLNVVSSALYKTFLSSNFVIVERHTGHELPGTIELGYEANIIKDKSDLKWYNPNQSEYTISLELTNAGLFVRINGAPFLYSYKINLEEKTSYKPKSIIRYTSLLEEGQEKVIQEGKDGLSVKITREVFDLEGALVDSEEIAEDFYPPTHKIIETGLINRLLNNQSTNEVITEETENAEQETTVNEASSEEDNENSDTAEDEVKPDSEGIWETPSKNAIEK</sequence>
<dbReference type="InterPro" id="IPR007391">
    <property type="entry name" value="Vancomycin_resist_VanW"/>
</dbReference>
<gene>
    <name evidence="4" type="ORF">ACFSKK_08875</name>
</gene>
<dbReference type="InterPro" id="IPR052913">
    <property type="entry name" value="Glycopeptide_resist_protein"/>
</dbReference>
<dbReference type="PANTHER" id="PTHR35788">
    <property type="entry name" value="EXPORTED PROTEIN-RELATED"/>
    <property type="match status" value="1"/>
</dbReference>
<name>A0ABW5BW40_9BACI</name>
<dbReference type="EMBL" id="JBHUIK010000002">
    <property type="protein sequence ID" value="MFD2213789.1"/>
    <property type="molecule type" value="Genomic_DNA"/>
</dbReference>
<dbReference type="PROSITE" id="PS51109">
    <property type="entry name" value="G5"/>
    <property type="match status" value="1"/>
</dbReference>
<dbReference type="InterPro" id="IPR011098">
    <property type="entry name" value="G5_dom"/>
</dbReference>
<evidence type="ECO:0000259" key="3">
    <source>
        <dbReference type="PROSITE" id="PS51109"/>
    </source>
</evidence>
<dbReference type="PANTHER" id="PTHR35788:SF1">
    <property type="entry name" value="EXPORTED PROTEIN"/>
    <property type="match status" value="1"/>
</dbReference>
<comment type="caution">
    <text evidence="4">The sequence shown here is derived from an EMBL/GenBank/DDBJ whole genome shotgun (WGS) entry which is preliminary data.</text>
</comment>
<evidence type="ECO:0000256" key="1">
    <source>
        <dbReference type="ARBA" id="ARBA00022729"/>
    </source>
</evidence>
<keyword evidence="5" id="KW-1185">Reference proteome</keyword>
<evidence type="ECO:0000256" key="2">
    <source>
        <dbReference type="SAM" id="MobiDB-lite"/>
    </source>
</evidence>
<reference evidence="5" key="1">
    <citation type="journal article" date="2019" name="Int. J. Syst. Evol. Microbiol.">
        <title>The Global Catalogue of Microorganisms (GCM) 10K type strain sequencing project: providing services to taxonomists for standard genome sequencing and annotation.</title>
        <authorList>
            <consortium name="The Broad Institute Genomics Platform"/>
            <consortium name="The Broad Institute Genome Sequencing Center for Infectious Disease"/>
            <person name="Wu L."/>
            <person name="Ma J."/>
        </authorList>
    </citation>
    <scope>NUCLEOTIDE SEQUENCE [LARGE SCALE GENOMIC DNA]</scope>
    <source>
        <strain evidence="5">CGMCC 1.15474</strain>
    </source>
</reference>
<proteinExistence type="predicted"/>
<evidence type="ECO:0000313" key="5">
    <source>
        <dbReference type="Proteomes" id="UP001597318"/>
    </source>
</evidence>
<feature type="domain" description="G5" evidence="3">
    <location>
        <begin position="297"/>
        <end position="377"/>
    </location>
</feature>
<protein>
    <submittedName>
        <fullName evidence="4">G5 domain-containing protein</fullName>
    </submittedName>
</protein>
<feature type="region of interest" description="Disordered" evidence="2">
    <location>
        <begin position="390"/>
        <end position="439"/>
    </location>
</feature>
<dbReference type="Proteomes" id="UP001597318">
    <property type="component" value="Unassembled WGS sequence"/>
</dbReference>